<dbReference type="PANTHER" id="PTHR34982">
    <property type="entry name" value="YOP PROTEINS TRANSLOCATION PROTEIN L"/>
    <property type="match status" value="1"/>
</dbReference>
<dbReference type="EMBL" id="SJPN01000004">
    <property type="protein sequence ID" value="TWU02174.1"/>
    <property type="molecule type" value="Genomic_DNA"/>
</dbReference>
<organism evidence="9 10">
    <name type="scientific">Stieleria varia</name>
    <dbReference type="NCBI Taxonomy" id="2528005"/>
    <lineage>
        <taxon>Bacteria</taxon>
        <taxon>Pseudomonadati</taxon>
        <taxon>Planctomycetota</taxon>
        <taxon>Planctomycetia</taxon>
        <taxon>Pirellulales</taxon>
        <taxon>Pirellulaceae</taxon>
        <taxon>Stieleria</taxon>
    </lineage>
</organism>
<reference evidence="9 10" key="1">
    <citation type="submission" date="2019-02" db="EMBL/GenBank/DDBJ databases">
        <title>Deep-cultivation of Planctomycetes and their phenomic and genomic characterization uncovers novel biology.</title>
        <authorList>
            <person name="Wiegand S."/>
            <person name="Jogler M."/>
            <person name="Boedeker C."/>
            <person name="Pinto D."/>
            <person name="Vollmers J."/>
            <person name="Rivas-Marin E."/>
            <person name="Kohn T."/>
            <person name="Peeters S.H."/>
            <person name="Heuer A."/>
            <person name="Rast P."/>
            <person name="Oberbeckmann S."/>
            <person name="Bunk B."/>
            <person name="Jeske O."/>
            <person name="Meyerdierks A."/>
            <person name="Storesund J.E."/>
            <person name="Kallscheuer N."/>
            <person name="Luecker S."/>
            <person name="Lage O.M."/>
            <person name="Pohl T."/>
            <person name="Merkel B.J."/>
            <person name="Hornburger P."/>
            <person name="Mueller R.-W."/>
            <person name="Bruemmer F."/>
            <person name="Labrenz M."/>
            <person name="Spormann A.M."/>
            <person name="Op Den Camp H."/>
            <person name="Overmann J."/>
            <person name="Amann R."/>
            <person name="Jetten M.S.M."/>
            <person name="Mascher T."/>
            <person name="Medema M.H."/>
            <person name="Devos D.P."/>
            <person name="Kaster A.-K."/>
            <person name="Ovreas L."/>
            <person name="Rohde M."/>
            <person name="Galperin M.Y."/>
            <person name="Jogler C."/>
        </authorList>
    </citation>
    <scope>NUCLEOTIDE SEQUENCE [LARGE SCALE GENOMIC DNA]</scope>
    <source>
        <strain evidence="9 10">Pla52n</strain>
    </source>
</reference>
<evidence type="ECO:0000256" key="6">
    <source>
        <dbReference type="ARBA" id="ARBA00022927"/>
    </source>
</evidence>
<evidence type="ECO:0000313" key="9">
    <source>
        <dbReference type="EMBL" id="TWU02174.1"/>
    </source>
</evidence>
<comment type="similarity">
    <text evidence="2">Belongs to the FliH family.</text>
</comment>
<keyword evidence="9" id="KW-0282">Flagellum</keyword>
<dbReference type="PANTHER" id="PTHR34982:SF1">
    <property type="entry name" value="FLAGELLAR ASSEMBLY PROTEIN FLIH"/>
    <property type="match status" value="1"/>
</dbReference>
<feature type="domain" description="Flagellar assembly protein FliH/Type III secretion system HrpE" evidence="8">
    <location>
        <begin position="51"/>
        <end position="155"/>
    </location>
</feature>
<keyword evidence="7" id="KW-1006">Bacterial flagellum protein export</keyword>
<proteinExistence type="inferred from homology"/>
<keyword evidence="9" id="KW-0966">Cell projection</keyword>
<evidence type="ECO:0000256" key="1">
    <source>
        <dbReference type="ARBA" id="ARBA00003041"/>
    </source>
</evidence>
<dbReference type="GO" id="GO:0005829">
    <property type="term" value="C:cytosol"/>
    <property type="evidence" value="ECO:0007669"/>
    <property type="project" value="TreeGrafter"/>
</dbReference>
<dbReference type="Proteomes" id="UP000320176">
    <property type="component" value="Unassembled WGS sequence"/>
</dbReference>
<protein>
    <recommendedName>
        <fullName evidence="3">Flagellar assembly protein FliH</fullName>
    </recommendedName>
</protein>
<evidence type="ECO:0000256" key="7">
    <source>
        <dbReference type="ARBA" id="ARBA00023225"/>
    </source>
</evidence>
<evidence type="ECO:0000256" key="3">
    <source>
        <dbReference type="ARBA" id="ARBA00016507"/>
    </source>
</evidence>
<keyword evidence="5" id="KW-1005">Bacterial flagellum biogenesis</keyword>
<evidence type="ECO:0000313" key="10">
    <source>
        <dbReference type="Proteomes" id="UP000320176"/>
    </source>
</evidence>
<evidence type="ECO:0000256" key="2">
    <source>
        <dbReference type="ARBA" id="ARBA00006602"/>
    </source>
</evidence>
<sequence length="175" mass="19445">MNHFSIPLDRVLRNVTSRDGFQIHVSHVEKTPEPISTDEVLQSLQTSLERISQLERLIASRLISLNESVLETAVQVARSVLNGSDELIEQRVTQYVKRGVDALPPKIDATVYVSPDCLSAVQDWVRDEEITRVSVLADKSVGAGDVRVETDHSGLLLELDSYLHEVFEINSVGSP</sequence>
<dbReference type="InterPro" id="IPR051472">
    <property type="entry name" value="T3SS_Stator/FliH"/>
</dbReference>
<keyword evidence="4" id="KW-0813">Transport</keyword>
<accession>A0A5C6AVM1</accession>
<dbReference type="Pfam" id="PF02108">
    <property type="entry name" value="FliH"/>
    <property type="match status" value="1"/>
</dbReference>
<dbReference type="AlphaFoldDB" id="A0A5C6AVM1"/>
<dbReference type="GO" id="GO:0015031">
    <property type="term" value="P:protein transport"/>
    <property type="evidence" value="ECO:0007669"/>
    <property type="project" value="UniProtKB-KW"/>
</dbReference>
<keyword evidence="9" id="KW-0969">Cilium</keyword>
<evidence type="ECO:0000256" key="4">
    <source>
        <dbReference type="ARBA" id="ARBA00022448"/>
    </source>
</evidence>
<dbReference type="InterPro" id="IPR018035">
    <property type="entry name" value="Flagellar_FliH/T3SS_HrpE"/>
</dbReference>
<comment type="function">
    <text evidence="1">Needed for flagellar regrowth and assembly.</text>
</comment>
<keyword evidence="6" id="KW-0653">Protein transport</keyword>
<evidence type="ECO:0000259" key="8">
    <source>
        <dbReference type="Pfam" id="PF02108"/>
    </source>
</evidence>
<evidence type="ECO:0000256" key="5">
    <source>
        <dbReference type="ARBA" id="ARBA00022795"/>
    </source>
</evidence>
<comment type="caution">
    <text evidence="9">The sequence shown here is derived from an EMBL/GenBank/DDBJ whole genome shotgun (WGS) entry which is preliminary data.</text>
</comment>
<gene>
    <name evidence="9" type="ORF">Pla52n_32230</name>
</gene>
<keyword evidence="10" id="KW-1185">Reference proteome</keyword>
<name>A0A5C6AVM1_9BACT</name>
<dbReference type="GO" id="GO:0044781">
    <property type="term" value="P:bacterial-type flagellum organization"/>
    <property type="evidence" value="ECO:0007669"/>
    <property type="project" value="UniProtKB-KW"/>
</dbReference>
<dbReference type="RefSeq" id="WP_146520552.1">
    <property type="nucleotide sequence ID" value="NZ_CP151726.1"/>
</dbReference>